<comment type="caution">
    <text evidence="1">The sequence shown here is derived from an EMBL/GenBank/DDBJ whole genome shotgun (WGS) entry which is preliminary data.</text>
</comment>
<keyword evidence="2" id="KW-1185">Reference proteome</keyword>
<sequence length="126" mass="14861">MKSQLRNITIDGHAFVYWYSSGYHLTLNLSPKENKNTKVTLIFQADPPDEDPHTFWAFYDITAHKNDLETTIHLGRPKHIAEIISYLMKDRQKWFTKGKSHILNNAWDLLKEMGYSNLKPVWIGEW</sequence>
<organism evidence="1 2">
    <name type="scientific">Paenibacillus albidus</name>
    <dbReference type="NCBI Taxonomy" id="2041023"/>
    <lineage>
        <taxon>Bacteria</taxon>
        <taxon>Bacillati</taxon>
        <taxon>Bacillota</taxon>
        <taxon>Bacilli</taxon>
        <taxon>Bacillales</taxon>
        <taxon>Paenibacillaceae</taxon>
        <taxon>Paenibacillus</taxon>
    </lineage>
</organism>
<reference evidence="1" key="1">
    <citation type="journal article" date="2014" name="Int. J. Syst. Evol. Microbiol.">
        <title>Complete genome sequence of Corynebacterium casei LMG S-19264T (=DSM 44701T), isolated from a smear-ripened cheese.</title>
        <authorList>
            <consortium name="US DOE Joint Genome Institute (JGI-PGF)"/>
            <person name="Walter F."/>
            <person name="Albersmeier A."/>
            <person name="Kalinowski J."/>
            <person name="Ruckert C."/>
        </authorList>
    </citation>
    <scope>NUCLEOTIDE SEQUENCE</scope>
    <source>
        <strain evidence="1">CGMCC 1.16134</strain>
    </source>
</reference>
<dbReference type="RefSeq" id="WP_189030412.1">
    <property type="nucleotide sequence ID" value="NZ_BMKR01000033.1"/>
</dbReference>
<name>A0A917FRS4_9BACL</name>
<proteinExistence type="predicted"/>
<dbReference type="AlphaFoldDB" id="A0A917FRS4"/>
<reference evidence="1" key="2">
    <citation type="submission" date="2020-09" db="EMBL/GenBank/DDBJ databases">
        <authorList>
            <person name="Sun Q."/>
            <person name="Zhou Y."/>
        </authorList>
    </citation>
    <scope>NUCLEOTIDE SEQUENCE</scope>
    <source>
        <strain evidence="1">CGMCC 1.16134</strain>
    </source>
</reference>
<dbReference type="Proteomes" id="UP000637643">
    <property type="component" value="Unassembled WGS sequence"/>
</dbReference>
<evidence type="ECO:0000313" key="1">
    <source>
        <dbReference type="EMBL" id="GGG02183.1"/>
    </source>
</evidence>
<evidence type="ECO:0000313" key="2">
    <source>
        <dbReference type="Proteomes" id="UP000637643"/>
    </source>
</evidence>
<accession>A0A917FRS4</accession>
<dbReference type="EMBL" id="BMKR01000033">
    <property type="protein sequence ID" value="GGG02183.1"/>
    <property type="molecule type" value="Genomic_DNA"/>
</dbReference>
<gene>
    <name evidence="1" type="ORF">GCM10010912_53760</name>
</gene>
<protein>
    <submittedName>
        <fullName evidence="1">Uncharacterized protein</fullName>
    </submittedName>
</protein>